<keyword evidence="2" id="KW-1185">Reference proteome</keyword>
<sequence length="206" mass="23158">MPSYFIEMGQGIVAKSNDLLITTSTLHTCTFIAGFNAQVGYAGAFHYPAGYLRVRYRYEYPEDAPLTADGIPNAPMIRRPIHNRTFRRKDGVVNNMTDWIRTLRPTMVVLVFGSTIHATGDMLGERVVEKDFRKVRDWVLGHCPNAVIRTKMEANAAMIVADGKMGVSSTQDLESRHRVDLSNGQINLQNMLAGRYPGYTLFGQRE</sequence>
<organism evidence="1 2">
    <name type="scientific">Dyella nitratireducens</name>
    <dbReference type="NCBI Taxonomy" id="1849580"/>
    <lineage>
        <taxon>Bacteria</taxon>
        <taxon>Pseudomonadati</taxon>
        <taxon>Pseudomonadota</taxon>
        <taxon>Gammaproteobacteria</taxon>
        <taxon>Lysobacterales</taxon>
        <taxon>Rhodanobacteraceae</taxon>
        <taxon>Dyella</taxon>
    </lineage>
</organism>
<dbReference type="Proteomes" id="UP000620046">
    <property type="component" value="Unassembled WGS sequence"/>
</dbReference>
<accession>A0ABQ1FKR1</accession>
<evidence type="ECO:0000313" key="2">
    <source>
        <dbReference type="Proteomes" id="UP000620046"/>
    </source>
</evidence>
<protein>
    <submittedName>
        <fullName evidence="1">Uncharacterized protein</fullName>
    </submittedName>
</protein>
<gene>
    <name evidence="1" type="ORF">GCM10010981_00780</name>
</gene>
<name>A0ABQ1FKR1_9GAMM</name>
<proteinExistence type="predicted"/>
<comment type="caution">
    <text evidence="1">The sequence shown here is derived from an EMBL/GenBank/DDBJ whole genome shotgun (WGS) entry which is preliminary data.</text>
</comment>
<reference evidence="2" key="1">
    <citation type="journal article" date="2019" name="Int. J. Syst. Evol. Microbiol.">
        <title>The Global Catalogue of Microorganisms (GCM) 10K type strain sequencing project: providing services to taxonomists for standard genome sequencing and annotation.</title>
        <authorList>
            <consortium name="The Broad Institute Genomics Platform"/>
            <consortium name="The Broad Institute Genome Sequencing Center for Infectious Disease"/>
            <person name="Wu L."/>
            <person name="Ma J."/>
        </authorList>
    </citation>
    <scope>NUCLEOTIDE SEQUENCE [LARGE SCALE GENOMIC DNA]</scope>
    <source>
        <strain evidence="2">CGMCC 1.15439</strain>
    </source>
</reference>
<dbReference type="EMBL" id="BMJA01000001">
    <property type="protein sequence ID" value="GGA16906.1"/>
    <property type="molecule type" value="Genomic_DNA"/>
</dbReference>
<dbReference type="RefSeq" id="WP_188792302.1">
    <property type="nucleotide sequence ID" value="NZ_BMJA01000001.1"/>
</dbReference>
<evidence type="ECO:0000313" key="1">
    <source>
        <dbReference type="EMBL" id="GGA16906.1"/>
    </source>
</evidence>